<dbReference type="EMBL" id="BAAAPC010000020">
    <property type="protein sequence ID" value="GAA2009355.1"/>
    <property type="molecule type" value="Genomic_DNA"/>
</dbReference>
<dbReference type="InterPro" id="IPR002397">
    <property type="entry name" value="Cyt_P450_B"/>
</dbReference>
<dbReference type="Gene3D" id="1.10.630.10">
    <property type="entry name" value="Cytochrome P450"/>
    <property type="match status" value="1"/>
</dbReference>
<evidence type="ECO:0000256" key="1">
    <source>
        <dbReference type="ARBA" id="ARBA00010617"/>
    </source>
</evidence>
<dbReference type="PANTHER" id="PTHR46696:SF3">
    <property type="entry name" value="PULCHERRIMINIC ACID SYNTHASE"/>
    <property type="match status" value="1"/>
</dbReference>
<gene>
    <name evidence="2" type="ORF">GCM10009799_41490</name>
</gene>
<dbReference type="PANTHER" id="PTHR46696">
    <property type="entry name" value="P450, PUTATIVE (EUROFUNG)-RELATED"/>
    <property type="match status" value="1"/>
</dbReference>
<evidence type="ECO:0000313" key="2">
    <source>
        <dbReference type="EMBL" id="GAA2009355.1"/>
    </source>
</evidence>
<comment type="similarity">
    <text evidence="1">Belongs to the cytochrome P450 family.</text>
</comment>
<dbReference type="RefSeq" id="WP_344108547.1">
    <property type="nucleotide sequence ID" value="NZ_BAAAPC010000020.1"/>
</dbReference>
<comment type="caution">
    <text evidence="2">The sequence shown here is derived from an EMBL/GenBank/DDBJ whole genome shotgun (WGS) entry which is preliminary data.</text>
</comment>
<dbReference type="PRINTS" id="PR00359">
    <property type="entry name" value="BP450"/>
</dbReference>
<dbReference type="SUPFAM" id="SSF48264">
    <property type="entry name" value="Cytochrome P450"/>
    <property type="match status" value="1"/>
</dbReference>
<reference evidence="2 3" key="1">
    <citation type="journal article" date="2019" name="Int. J. Syst. Evol. Microbiol.">
        <title>The Global Catalogue of Microorganisms (GCM) 10K type strain sequencing project: providing services to taxonomists for standard genome sequencing and annotation.</title>
        <authorList>
            <consortium name="The Broad Institute Genomics Platform"/>
            <consortium name="The Broad Institute Genome Sequencing Center for Infectious Disease"/>
            <person name="Wu L."/>
            <person name="Ma J."/>
        </authorList>
    </citation>
    <scope>NUCLEOTIDE SEQUENCE [LARGE SCALE GENOMIC DNA]</scope>
    <source>
        <strain evidence="2 3">JCM 15313</strain>
    </source>
</reference>
<name>A0ABN2TH35_9ACTN</name>
<proteinExistence type="inferred from homology"/>
<evidence type="ECO:0000313" key="3">
    <source>
        <dbReference type="Proteomes" id="UP001501585"/>
    </source>
</evidence>
<dbReference type="InterPro" id="IPR001128">
    <property type="entry name" value="Cyt_P450"/>
</dbReference>
<keyword evidence="3" id="KW-1185">Reference proteome</keyword>
<sequence length="231" mass="24771">MVDARLFIRCARLSALPDSLLTAQRVETVRMLDAALADLDELLTGRPAPSTGAPADSDDLARVRLLISALGVTTTAHLIGNAVLALLDHPDQWERLRESPGLAAAAVRESLRYDPPVHVEARVARQEVELAGQTLPKGAHVAVLTAAIGRDPARHPEPDRFDITRAHAAAPIAFPGGPHHDPIVALATLQAEGALRTLTELMPHLRRTAPIVYPRRRPVNRGPLEVPASAS</sequence>
<dbReference type="Pfam" id="PF00067">
    <property type="entry name" value="p450"/>
    <property type="match status" value="1"/>
</dbReference>
<accession>A0ABN2TH35</accession>
<dbReference type="Proteomes" id="UP001501585">
    <property type="component" value="Unassembled WGS sequence"/>
</dbReference>
<evidence type="ECO:0008006" key="4">
    <source>
        <dbReference type="Google" id="ProtNLM"/>
    </source>
</evidence>
<organism evidence="2 3">
    <name type="scientific">Nocardiopsis rhodophaea</name>
    <dbReference type="NCBI Taxonomy" id="280238"/>
    <lineage>
        <taxon>Bacteria</taxon>
        <taxon>Bacillati</taxon>
        <taxon>Actinomycetota</taxon>
        <taxon>Actinomycetes</taxon>
        <taxon>Streptosporangiales</taxon>
        <taxon>Nocardiopsidaceae</taxon>
        <taxon>Nocardiopsis</taxon>
    </lineage>
</organism>
<dbReference type="InterPro" id="IPR036396">
    <property type="entry name" value="Cyt_P450_sf"/>
</dbReference>
<protein>
    <recommendedName>
        <fullName evidence="4">Cytochrome P450</fullName>
    </recommendedName>
</protein>